<gene>
    <name evidence="2" type="ORF">H696_02949</name>
</gene>
<sequence>MAMATPRLTVVPPGMVADRVSLLSARAAAGPHSPGRDTRLDRALVADRPPASVPPSMAAPPAASLLPEHPMAASPPPAVDVLARGPPPMEPAEMQQPALSLSPLLGLAPARAPHRPDTPDRLAVQGRPVGPPTCQPPTPAALPPSPPGGRRPCHGGPGSSGGAPQWQAGRLPSSPPMSPSLAEPPAGGKAQAGPRQPAPSATEARSPAPPAPRTCPESDAPSRCAKASPSQQPPMAVAASIAPWRPPEAACRPAPASPWPHQRPMVAPSPWSPPLSPTSLPAATPPPEEDLPAPACQPPAPVLPVPKGLLLLLPPPAPGRVDPCQDVILQPAGPSVKTWRPTPPAIPPNAMPASCQPPAPPTGLLPSAPGSQRPAGQPASPPGSWPCPWYPPGWVVLGPGRRVAQPYSHDWSPPSLPPAIPVPLAGLTVRDSACAPPSAEEVD</sequence>
<reference evidence="2" key="1">
    <citation type="submission" date="2013-04" db="EMBL/GenBank/DDBJ databases">
        <title>The Genome Sequence of Fonticula alba ATCC 38817.</title>
        <authorList>
            <consortium name="The Broad Institute Genomics Platform"/>
            <person name="Russ C."/>
            <person name="Cuomo C."/>
            <person name="Burger G."/>
            <person name="Gray M.W."/>
            <person name="Holland P.W.H."/>
            <person name="King N."/>
            <person name="Lang F.B.F."/>
            <person name="Roger A.J."/>
            <person name="Ruiz-Trillo I."/>
            <person name="Brown M."/>
            <person name="Walker B."/>
            <person name="Young S."/>
            <person name="Zeng Q."/>
            <person name="Gargeya S."/>
            <person name="Fitzgerald M."/>
            <person name="Haas B."/>
            <person name="Abouelleil A."/>
            <person name="Allen A.W."/>
            <person name="Alvarado L."/>
            <person name="Arachchi H.M."/>
            <person name="Berlin A.M."/>
            <person name="Chapman S.B."/>
            <person name="Gainer-Dewar J."/>
            <person name="Goldberg J."/>
            <person name="Griggs A."/>
            <person name="Gujja S."/>
            <person name="Hansen M."/>
            <person name="Howarth C."/>
            <person name="Imamovic A."/>
            <person name="Ireland A."/>
            <person name="Larimer J."/>
            <person name="McCowan C."/>
            <person name="Murphy C."/>
            <person name="Pearson M."/>
            <person name="Poon T.W."/>
            <person name="Priest M."/>
            <person name="Roberts A."/>
            <person name="Saif S."/>
            <person name="Shea T."/>
            <person name="Sisk P."/>
            <person name="Sykes S."/>
            <person name="Wortman J."/>
            <person name="Nusbaum C."/>
            <person name="Birren B."/>
        </authorList>
    </citation>
    <scope>NUCLEOTIDE SEQUENCE [LARGE SCALE GENOMIC DNA]</scope>
    <source>
        <strain evidence="2">ATCC 38817</strain>
    </source>
</reference>
<dbReference type="Proteomes" id="UP000030693">
    <property type="component" value="Unassembled WGS sequence"/>
</dbReference>
<evidence type="ECO:0000313" key="3">
    <source>
        <dbReference type="Proteomes" id="UP000030693"/>
    </source>
</evidence>
<evidence type="ECO:0000313" key="2">
    <source>
        <dbReference type="EMBL" id="KCV70591.1"/>
    </source>
</evidence>
<dbReference type="GeneID" id="20527674"/>
<feature type="compositionally biased region" description="Low complexity" evidence="1">
    <location>
        <begin position="54"/>
        <end position="67"/>
    </location>
</feature>
<feature type="compositionally biased region" description="Pro residues" evidence="1">
    <location>
        <begin position="129"/>
        <end position="149"/>
    </location>
</feature>
<evidence type="ECO:0000256" key="1">
    <source>
        <dbReference type="SAM" id="MobiDB-lite"/>
    </source>
</evidence>
<dbReference type="AlphaFoldDB" id="A0A058Z922"/>
<accession>A0A058Z922</accession>
<dbReference type="EMBL" id="KB932204">
    <property type="protein sequence ID" value="KCV70591.1"/>
    <property type="molecule type" value="Genomic_DNA"/>
</dbReference>
<dbReference type="OMA" id="RCAKASP"/>
<proteinExistence type="predicted"/>
<feature type="region of interest" description="Disordered" evidence="1">
    <location>
        <begin position="108"/>
        <end position="299"/>
    </location>
</feature>
<feature type="compositionally biased region" description="Basic and acidic residues" evidence="1">
    <location>
        <begin position="34"/>
        <end position="45"/>
    </location>
</feature>
<protein>
    <submittedName>
        <fullName evidence="2">Uncharacterized protein</fullName>
    </submittedName>
</protein>
<keyword evidence="3" id="KW-1185">Reference proteome</keyword>
<name>A0A058Z922_FONAL</name>
<organism evidence="2">
    <name type="scientific">Fonticula alba</name>
    <name type="common">Slime mold</name>
    <dbReference type="NCBI Taxonomy" id="691883"/>
    <lineage>
        <taxon>Eukaryota</taxon>
        <taxon>Rotosphaerida</taxon>
        <taxon>Fonticulaceae</taxon>
        <taxon>Fonticula</taxon>
    </lineage>
</organism>
<feature type="compositionally biased region" description="Pro residues" evidence="1">
    <location>
        <begin position="341"/>
        <end position="363"/>
    </location>
</feature>
<feature type="region of interest" description="Disordered" evidence="1">
    <location>
        <begin position="333"/>
        <end position="384"/>
    </location>
</feature>
<dbReference type="RefSeq" id="XP_009495107.1">
    <property type="nucleotide sequence ID" value="XM_009496832.1"/>
</dbReference>
<feature type="region of interest" description="Disordered" evidence="1">
    <location>
        <begin position="26"/>
        <end position="95"/>
    </location>
</feature>